<gene>
    <name evidence="1" type="ORF">MAUB_58420</name>
</gene>
<dbReference type="EMBL" id="AP022577">
    <property type="protein sequence ID" value="BBX87969.1"/>
    <property type="molecule type" value="Genomic_DNA"/>
</dbReference>
<proteinExistence type="predicted"/>
<dbReference type="RefSeq" id="WP_138233506.1">
    <property type="nucleotide sequence ID" value="NZ_AP022577.1"/>
</dbReference>
<sequence>MSERLQFCRGDDDISSDFHAESDADEVRVWSDDGVAVAVSRNSSGRWSYAASDFGADADWDLDRSFDSWQEALEAFGFSALVR</sequence>
<evidence type="ECO:0000313" key="1">
    <source>
        <dbReference type="EMBL" id="BBX87969.1"/>
    </source>
</evidence>
<reference evidence="1 2" key="1">
    <citation type="journal article" date="2019" name="Emerg. Microbes Infect.">
        <title>Comprehensive subspecies identification of 175 nontuberculous mycobacteria species based on 7547 genomic profiles.</title>
        <authorList>
            <person name="Matsumoto Y."/>
            <person name="Kinjo T."/>
            <person name="Motooka D."/>
            <person name="Nabeya D."/>
            <person name="Jung N."/>
            <person name="Uechi K."/>
            <person name="Horii T."/>
            <person name="Iida T."/>
            <person name="Fujita J."/>
            <person name="Nakamura S."/>
        </authorList>
    </citation>
    <scope>NUCLEOTIDE SEQUENCE [LARGE SCALE GENOMIC DNA]</scope>
    <source>
        <strain evidence="1 2">JCM 15296</strain>
    </source>
</reference>
<accession>A0ABN5Z4P3</accession>
<name>A0ABN5Z4P3_9MYCO</name>
<keyword evidence="2" id="KW-1185">Reference proteome</keyword>
<organism evidence="1 2">
    <name type="scientific">Mycolicibacterium aubagnense</name>
    <dbReference type="NCBI Taxonomy" id="319707"/>
    <lineage>
        <taxon>Bacteria</taxon>
        <taxon>Bacillati</taxon>
        <taxon>Actinomycetota</taxon>
        <taxon>Actinomycetes</taxon>
        <taxon>Mycobacteriales</taxon>
        <taxon>Mycobacteriaceae</taxon>
        <taxon>Mycolicibacterium</taxon>
    </lineage>
</organism>
<evidence type="ECO:0000313" key="2">
    <source>
        <dbReference type="Proteomes" id="UP000465609"/>
    </source>
</evidence>
<protein>
    <submittedName>
        <fullName evidence="1">Uncharacterized protein</fullName>
    </submittedName>
</protein>
<dbReference type="Proteomes" id="UP000465609">
    <property type="component" value="Chromosome"/>
</dbReference>